<evidence type="ECO:0000256" key="12">
    <source>
        <dbReference type="ARBA" id="ARBA00048954"/>
    </source>
</evidence>
<accession>A0ABM5NEK7</accession>
<comment type="similarity">
    <text evidence="1 14">Belongs to the helicase family. DnaB subfamily.</text>
</comment>
<dbReference type="SUPFAM" id="SSF52540">
    <property type="entry name" value="P-loop containing nucleoside triphosphate hydrolases"/>
    <property type="match status" value="1"/>
</dbReference>
<dbReference type="SUPFAM" id="SSF48024">
    <property type="entry name" value="N-terminal domain of DnaB helicase"/>
    <property type="match status" value="1"/>
</dbReference>
<dbReference type="InterPro" id="IPR007693">
    <property type="entry name" value="DNA_helicase_DnaB-like_N"/>
</dbReference>
<name>A0ABM5NEK7_LIBAS</name>
<dbReference type="Pfam" id="PF00772">
    <property type="entry name" value="DnaB"/>
    <property type="match status" value="1"/>
</dbReference>
<evidence type="ECO:0000256" key="1">
    <source>
        <dbReference type="ARBA" id="ARBA00008428"/>
    </source>
</evidence>
<keyword evidence="17" id="KW-1185">Reference proteome</keyword>
<dbReference type="Gene3D" id="3.40.50.300">
    <property type="entry name" value="P-loop containing nucleotide triphosphate hydrolases"/>
    <property type="match status" value="1"/>
</dbReference>
<dbReference type="PROSITE" id="PS51199">
    <property type="entry name" value="SF4_HELICASE"/>
    <property type="match status" value="1"/>
</dbReference>
<evidence type="ECO:0000256" key="10">
    <source>
        <dbReference type="ARBA" id="ARBA00023235"/>
    </source>
</evidence>
<evidence type="ECO:0000256" key="3">
    <source>
        <dbReference type="ARBA" id="ARBA00022515"/>
    </source>
</evidence>
<dbReference type="InterPro" id="IPR003593">
    <property type="entry name" value="AAA+_ATPase"/>
</dbReference>
<dbReference type="InterPro" id="IPR036185">
    <property type="entry name" value="DNA_heli_DnaB-like_N_sf"/>
</dbReference>
<organism evidence="16 17">
    <name type="scientific">Candidatus Liberibacter asiaticus str. gxpsy</name>
    <dbReference type="NCBI Taxonomy" id="1174529"/>
    <lineage>
        <taxon>Bacteria</taxon>
        <taxon>Pseudomonadati</taxon>
        <taxon>Pseudomonadota</taxon>
        <taxon>Alphaproteobacteria</taxon>
        <taxon>Hyphomicrobiales</taxon>
        <taxon>Rhizobiaceae</taxon>
        <taxon>Liberibacter</taxon>
    </lineage>
</organism>
<evidence type="ECO:0000256" key="2">
    <source>
        <dbReference type="ARBA" id="ARBA00011643"/>
    </source>
</evidence>
<evidence type="ECO:0000256" key="14">
    <source>
        <dbReference type="RuleBase" id="RU362085"/>
    </source>
</evidence>
<evidence type="ECO:0000256" key="8">
    <source>
        <dbReference type="ARBA" id="ARBA00022840"/>
    </source>
</evidence>
<evidence type="ECO:0000313" key="17">
    <source>
        <dbReference type="Proteomes" id="UP000011820"/>
    </source>
</evidence>
<dbReference type="EC" id="5.6.2.3" evidence="13 14"/>
<dbReference type="PANTHER" id="PTHR30153">
    <property type="entry name" value="REPLICATIVE DNA HELICASE DNAB"/>
    <property type="match status" value="1"/>
</dbReference>
<dbReference type="NCBIfam" id="TIGR00665">
    <property type="entry name" value="DnaB"/>
    <property type="match status" value="1"/>
</dbReference>
<dbReference type="InterPro" id="IPR027417">
    <property type="entry name" value="P-loop_NTPase"/>
</dbReference>
<evidence type="ECO:0000256" key="11">
    <source>
        <dbReference type="ARBA" id="ARBA00044932"/>
    </source>
</evidence>
<keyword evidence="8 14" id="KW-0067">ATP-binding</keyword>
<keyword evidence="6 14" id="KW-0378">Hydrolase</keyword>
<evidence type="ECO:0000256" key="13">
    <source>
        <dbReference type="NCBIfam" id="TIGR00665"/>
    </source>
</evidence>
<evidence type="ECO:0000256" key="4">
    <source>
        <dbReference type="ARBA" id="ARBA00022705"/>
    </source>
</evidence>
<dbReference type="InterPro" id="IPR016136">
    <property type="entry name" value="DNA_helicase_N/primase_C"/>
</dbReference>
<keyword evidence="3 14" id="KW-0639">Primosome</keyword>
<dbReference type="GeneID" id="93076572"/>
<evidence type="ECO:0000259" key="15">
    <source>
        <dbReference type="PROSITE" id="PS51199"/>
    </source>
</evidence>
<dbReference type="PANTHER" id="PTHR30153:SF2">
    <property type="entry name" value="REPLICATIVE DNA HELICASE"/>
    <property type="match status" value="1"/>
</dbReference>
<dbReference type="RefSeq" id="WP_012778551.1">
    <property type="nucleotide sequence ID" value="NC_020549.1"/>
</dbReference>
<evidence type="ECO:0000313" key="16">
    <source>
        <dbReference type="EMBL" id="AGH16572.1"/>
    </source>
</evidence>
<protein>
    <recommendedName>
        <fullName evidence="13 14">Replicative DNA helicase</fullName>
        <ecNumber evidence="13 14">5.6.2.3</ecNumber>
    </recommendedName>
</protein>
<dbReference type="Proteomes" id="UP000011820">
    <property type="component" value="Chromosome"/>
</dbReference>
<comment type="catalytic activity">
    <reaction evidence="12 14">
        <text>ATP + H2O = ADP + phosphate + H(+)</text>
        <dbReference type="Rhea" id="RHEA:13065"/>
        <dbReference type="ChEBI" id="CHEBI:15377"/>
        <dbReference type="ChEBI" id="CHEBI:15378"/>
        <dbReference type="ChEBI" id="CHEBI:30616"/>
        <dbReference type="ChEBI" id="CHEBI:43474"/>
        <dbReference type="ChEBI" id="CHEBI:456216"/>
        <dbReference type="EC" id="5.6.2.3"/>
    </reaction>
</comment>
<evidence type="ECO:0000256" key="5">
    <source>
        <dbReference type="ARBA" id="ARBA00022741"/>
    </source>
</evidence>
<dbReference type="NCBIfam" id="NF006606">
    <property type="entry name" value="PRK09165.1"/>
    <property type="match status" value="1"/>
</dbReference>
<sequence>MINTAQDIILSIPKEDSSQYRESPNNIEAEQALLGAILVNNEAFYRVSDFLKPLHFFEAIHQKIFEIMGKLVHMGKTANPVTVKTFLSDQDMLGELTVPQYLARLASEAVSIINTEDYGRIIYGLALRRTLITIGEEMVNAAYEASLDKSPSIQIEEAERKLFHLAENGRYDGGFHTFSDAMTVAIDMAGQAFNRDGRLAGVSTGIQTLDKQMGGLQRSDLIIIAGRPGMGKTSLATNIAYNVADAYKAELQTDGSYKTINGGIVGFYSLEMSSEQLATRIISEQTEVPSSKIRRGELTRPDYEKIVACSQVMQKLPLYIDQTGGISMSQLATRARRLKRQRGLDLLIVDYIQLMTTSKKIEENRVLEITGITMALKALAKELNIPIIALSQLSRQVENRDNKRPQLSDLRESGSIEQDADVVLFVIRDEYYIRNKEPTNKDDILAYTKWQEDLKRVKGIADIIIAKQRHGPTGTVTLAFQAEFTRFSALSDSSYQTGEHFDSA</sequence>
<keyword evidence="7 14" id="KW-0347">Helicase</keyword>
<dbReference type="EMBL" id="CP004005">
    <property type="protein sequence ID" value="AGH16572.1"/>
    <property type="molecule type" value="Genomic_DNA"/>
</dbReference>
<evidence type="ECO:0000256" key="7">
    <source>
        <dbReference type="ARBA" id="ARBA00022806"/>
    </source>
</evidence>
<reference evidence="16 17" key="1">
    <citation type="journal article" date="2013" name="Genome Announc.">
        <title>Complete Genome Sequence of a Chinese Strain of 'Candidatus Liberibacter asiaticus'.</title>
        <authorList>
            <person name="Lin H."/>
            <person name="Han C.S."/>
            <person name="Liu B."/>
            <person name="Lou B."/>
            <person name="Bai X."/>
            <person name="Deng C."/>
            <person name="Civerolo E.L."/>
            <person name="Gupta G."/>
        </authorList>
    </citation>
    <scope>NUCLEOTIDE SEQUENCE [LARGE SCALE GENOMIC DNA]</scope>
    <source>
        <strain evidence="17">gxpsy</strain>
    </source>
</reference>
<gene>
    <name evidence="16" type="ORF">WSI_01000</name>
</gene>
<keyword evidence="4 14" id="KW-0235">DNA replication</keyword>
<proteinExistence type="inferred from homology"/>
<comment type="function">
    <text evidence="11 14">The main replicative DNA helicase, it participates in initiation and elongation during chromosome replication. Travels ahead of the DNA replisome, separating dsDNA into templates for DNA synthesis. A processive ATP-dependent 5'-3' DNA helicase it has DNA-dependent ATPase activity.</text>
</comment>
<feature type="domain" description="SF4 helicase" evidence="15">
    <location>
        <begin position="195"/>
        <end position="494"/>
    </location>
</feature>
<keyword evidence="5 14" id="KW-0547">Nucleotide-binding</keyword>
<dbReference type="GO" id="GO:0004386">
    <property type="term" value="F:helicase activity"/>
    <property type="evidence" value="ECO:0007669"/>
    <property type="project" value="UniProtKB-KW"/>
</dbReference>
<dbReference type="InterPro" id="IPR007694">
    <property type="entry name" value="DNA_helicase_DnaB-like_C"/>
</dbReference>
<evidence type="ECO:0000256" key="6">
    <source>
        <dbReference type="ARBA" id="ARBA00022801"/>
    </source>
</evidence>
<dbReference type="SMART" id="SM00382">
    <property type="entry name" value="AAA"/>
    <property type="match status" value="1"/>
</dbReference>
<dbReference type="Gene3D" id="1.10.860.10">
    <property type="entry name" value="DNAb Helicase, Chain A"/>
    <property type="match status" value="1"/>
</dbReference>
<evidence type="ECO:0000256" key="9">
    <source>
        <dbReference type="ARBA" id="ARBA00023125"/>
    </source>
</evidence>
<dbReference type="InterPro" id="IPR007692">
    <property type="entry name" value="DNA_helicase_DnaB"/>
</dbReference>
<dbReference type="Pfam" id="PF03796">
    <property type="entry name" value="DnaB_C"/>
    <property type="match status" value="1"/>
</dbReference>
<comment type="subunit">
    <text evidence="2">Homohexamer.</text>
</comment>
<keyword evidence="9 14" id="KW-0238">DNA-binding</keyword>
<keyword evidence="10" id="KW-0413">Isomerase</keyword>
<dbReference type="CDD" id="cd00984">
    <property type="entry name" value="DnaB_C"/>
    <property type="match status" value="1"/>
</dbReference>